<dbReference type="InterPro" id="IPR038511">
    <property type="entry name" value="TAP42/TAP46-like_sf"/>
</dbReference>
<dbReference type="EMBL" id="BEYU01000005">
    <property type="protein sequence ID" value="GBG24414.1"/>
    <property type="molecule type" value="Genomic_DNA"/>
</dbReference>
<dbReference type="InterPro" id="IPR007304">
    <property type="entry name" value="TAP46-like"/>
</dbReference>
<sequence>MDADSRTRREAAAAAESSGADANVDEAQVAVEDEDERWLREAEEIQLKAAGRLRQPGAGAGAEDPEAAEDRQGSAPTNAKEASNSDASDFVILSEEDLRVAFREAQAAYDAIDKSDKPGGDPGLQDDISKCIKFLDMCSDAVRRMQMLSANERLADMDPSSIPFLFTNYYAGKLELKLTPQDPTGAARLRAVNAGTALLESFLEIAKTAGALDEMDKTSLAAHQHLEDLLHQDGEGNGRGGTGSALPPQMARELKMERFRRGREAKKRLEEINARLENAKGDLDAVADLGREKLEAALDCAVKDALDELDSATKEKEILQHMARMNLQFTPDSTPIPPPAPGKGITITRIDQDMINTRETIRSQVFRPSWRQPTMTIEEFAEIEMREAIEREKREKENREANPEVLNLKQVHEQGLEDDVEVYDKATEKDRNWDDWKDDNPKGRGVTKRF</sequence>
<feature type="region of interest" description="Disordered" evidence="2">
    <location>
        <begin position="48"/>
        <end position="88"/>
    </location>
</feature>
<feature type="coiled-coil region" evidence="1">
    <location>
        <begin position="259"/>
        <end position="322"/>
    </location>
</feature>
<dbReference type="PANTHER" id="PTHR10933">
    <property type="entry name" value="IMMUNOGLOBULIN-BINDING PROTEIN 1"/>
    <property type="match status" value="1"/>
</dbReference>
<keyword evidence="1" id="KW-0175">Coiled coil</keyword>
<gene>
    <name evidence="3" type="ORF">FCC1311_006322</name>
</gene>
<dbReference type="Pfam" id="PF04177">
    <property type="entry name" value="TAP42"/>
    <property type="match status" value="1"/>
</dbReference>
<evidence type="ECO:0000256" key="2">
    <source>
        <dbReference type="SAM" id="MobiDB-lite"/>
    </source>
</evidence>
<feature type="region of interest" description="Disordered" evidence="2">
    <location>
        <begin position="1"/>
        <end position="36"/>
    </location>
</feature>
<dbReference type="GO" id="GO:0051721">
    <property type="term" value="F:protein phosphatase 2A binding"/>
    <property type="evidence" value="ECO:0007669"/>
    <property type="project" value="TreeGrafter"/>
</dbReference>
<dbReference type="InParanoid" id="A0A2R5G9T0"/>
<feature type="compositionally biased region" description="Basic and acidic residues" evidence="2">
    <location>
        <begin position="422"/>
        <end position="442"/>
    </location>
</feature>
<dbReference type="GO" id="GO:0005829">
    <property type="term" value="C:cytosol"/>
    <property type="evidence" value="ECO:0007669"/>
    <property type="project" value="TreeGrafter"/>
</dbReference>
<dbReference type="PANTHER" id="PTHR10933:SF9">
    <property type="entry name" value="IMMUNOGLOBULIN-BINDING PROTEIN 1"/>
    <property type="match status" value="1"/>
</dbReference>
<keyword evidence="4" id="KW-1185">Reference proteome</keyword>
<evidence type="ECO:0000313" key="4">
    <source>
        <dbReference type="Proteomes" id="UP000241890"/>
    </source>
</evidence>
<protein>
    <submittedName>
        <fullName evidence="3">PP2A regulatory subunit TAP46</fullName>
    </submittedName>
</protein>
<dbReference type="GO" id="GO:0009966">
    <property type="term" value="P:regulation of signal transduction"/>
    <property type="evidence" value="ECO:0007669"/>
    <property type="project" value="InterPro"/>
</dbReference>
<dbReference type="Gene3D" id="1.25.40.540">
    <property type="entry name" value="TAP42-like family"/>
    <property type="match status" value="1"/>
</dbReference>
<name>A0A2R5G9T0_9STRA</name>
<dbReference type="OrthoDB" id="10261753at2759"/>
<dbReference type="AlphaFoldDB" id="A0A2R5G9T0"/>
<feature type="compositionally biased region" description="Polar residues" evidence="2">
    <location>
        <begin position="74"/>
        <end position="87"/>
    </location>
</feature>
<evidence type="ECO:0000313" key="3">
    <source>
        <dbReference type="EMBL" id="GBG24414.1"/>
    </source>
</evidence>
<dbReference type="Proteomes" id="UP000241890">
    <property type="component" value="Unassembled WGS sequence"/>
</dbReference>
<evidence type="ECO:0000256" key="1">
    <source>
        <dbReference type="SAM" id="Coils"/>
    </source>
</evidence>
<organism evidence="3 4">
    <name type="scientific">Hondaea fermentalgiana</name>
    <dbReference type="NCBI Taxonomy" id="2315210"/>
    <lineage>
        <taxon>Eukaryota</taxon>
        <taxon>Sar</taxon>
        <taxon>Stramenopiles</taxon>
        <taxon>Bigyra</taxon>
        <taxon>Labyrinthulomycetes</taxon>
        <taxon>Thraustochytrida</taxon>
        <taxon>Thraustochytriidae</taxon>
        <taxon>Hondaea</taxon>
    </lineage>
</organism>
<comment type="caution">
    <text evidence="3">The sequence shown here is derived from an EMBL/GenBank/DDBJ whole genome shotgun (WGS) entry which is preliminary data.</text>
</comment>
<feature type="compositionally biased region" description="Low complexity" evidence="2">
    <location>
        <begin position="12"/>
        <end position="30"/>
    </location>
</feature>
<feature type="compositionally biased region" description="Basic and acidic residues" evidence="2">
    <location>
        <begin position="393"/>
        <end position="402"/>
    </location>
</feature>
<proteinExistence type="predicted"/>
<feature type="region of interest" description="Disordered" evidence="2">
    <location>
        <begin position="393"/>
        <end position="450"/>
    </location>
</feature>
<accession>A0A2R5G9T0</accession>
<feature type="compositionally biased region" description="Basic and acidic residues" evidence="2">
    <location>
        <begin position="1"/>
        <end position="11"/>
    </location>
</feature>
<dbReference type="GO" id="GO:0035303">
    <property type="term" value="P:regulation of dephosphorylation"/>
    <property type="evidence" value="ECO:0007669"/>
    <property type="project" value="TreeGrafter"/>
</dbReference>
<reference evidence="3 4" key="1">
    <citation type="submission" date="2017-12" db="EMBL/GenBank/DDBJ databases">
        <title>Sequencing, de novo assembly and annotation of complete genome of a new Thraustochytrid species, strain FCC1311.</title>
        <authorList>
            <person name="Sedici K."/>
            <person name="Godart F."/>
            <person name="Aiese Cigliano R."/>
            <person name="Sanseverino W."/>
            <person name="Barakat M."/>
            <person name="Ortet P."/>
            <person name="Marechal E."/>
            <person name="Cagnac O."/>
            <person name="Amato A."/>
        </authorList>
    </citation>
    <scope>NUCLEOTIDE SEQUENCE [LARGE SCALE GENOMIC DNA]</scope>
</reference>